<name>A0A8S2UGI6_9BILA</name>
<gene>
    <name evidence="1" type="ORF">BYL167_LOCUS28833</name>
</gene>
<dbReference type="Proteomes" id="UP000681967">
    <property type="component" value="Unassembled WGS sequence"/>
</dbReference>
<evidence type="ECO:0000313" key="2">
    <source>
        <dbReference type="Proteomes" id="UP000681967"/>
    </source>
</evidence>
<organism evidence="1 2">
    <name type="scientific">Rotaria magnacalcarata</name>
    <dbReference type="NCBI Taxonomy" id="392030"/>
    <lineage>
        <taxon>Eukaryota</taxon>
        <taxon>Metazoa</taxon>
        <taxon>Spiralia</taxon>
        <taxon>Gnathifera</taxon>
        <taxon>Rotifera</taxon>
        <taxon>Eurotatoria</taxon>
        <taxon>Bdelloidea</taxon>
        <taxon>Philodinida</taxon>
        <taxon>Philodinidae</taxon>
        <taxon>Rotaria</taxon>
    </lineage>
</organism>
<dbReference type="EMBL" id="CAJOBH010042110">
    <property type="protein sequence ID" value="CAF4334339.1"/>
    <property type="molecule type" value="Genomic_DNA"/>
</dbReference>
<proteinExistence type="predicted"/>
<protein>
    <submittedName>
        <fullName evidence="1">Uncharacterized protein</fullName>
    </submittedName>
</protein>
<feature type="non-terminal residue" evidence="1">
    <location>
        <position position="68"/>
    </location>
</feature>
<dbReference type="AlphaFoldDB" id="A0A8S2UGI6"/>
<evidence type="ECO:0000313" key="1">
    <source>
        <dbReference type="EMBL" id="CAF4334339.1"/>
    </source>
</evidence>
<accession>A0A8S2UGI6</accession>
<reference evidence="1" key="1">
    <citation type="submission" date="2021-02" db="EMBL/GenBank/DDBJ databases">
        <authorList>
            <person name="Nowell W R."/>
        </authorList>
    </citation>
    <scope>NUCLEOTIDE SEQUENCE</scope>
</reference>
<feature type="non-terminal residue" evidence="1">
    <location>
        <position position="1"/>
    </location>
</feature>
<sequence>NTIINHNLVALVYWSGTAQPEYAEFNIDYDGAITSRDGTSVVMRDNLVVGVERLAYRIQFDACPTANV</sequence>
<comment type="caution">
    <text evidence="1">The sequence shown here is derived from an EMBL/GenBank/DDBJ whole genome shotgun (WGS) entry which is preliminary data.</text>
</comment>